<evidence type="ECO:0000256" key="3">
    <source>
        <dbReference type="ARBA" id="ARBA00023125"/>
    </source>
</evidence>
<name>V6F148_MAGGM</name>
<dbReference type="KEGG" id="mgy:MGMSRv2__1964"/>
<keyword evidence="4" id="KW-0233">DNA recombination</keyword>
<protein>
    <submittedName>
        <fullName evidence="8">Phage integrase family protein</fullName>
    </submittedName>
</protein>
<keyword evidence="9" id="KW-1185">Reference proteome</keyword>
<reference evidence="8 9" key="1">
    <citation type="journal article" date="2014" name="Genome Announc.">
        <title>Complete genome sequence of Magnetospirillum gryphiswaldense MSR-1.</title>
        <authorList>
            <person name="Wang X."/>
            <person name="Wang Q."/>
            <person name="Zhang W."/>
            <person name="Wang Y."/>
            <person name="Li L."/>
            <person name="Wen T."/>
            <person name="Zhang T."/>
            <person name="Zhang Y."/>
            <person name="Xu J."/>
            <person name="Hu J."/>
            <person name="Li S."/>
            <person name="Liu L."/>
            <person name="Liu J."/>
            <person name="Jiang W."/>
            <person name="Tian J."/>
            <person name="Li Y."/>
            <person name="Schuler D."/>
            <person name="Wang L."/>
            <person name="Li J."/>
        </authorList>
    </citation>
    <scope>NUCLEOTIDE SEQUENCE [LARGE SCALE GENOMIC DNA]</scope>
    <source>
        <strain evidence="9">DSM 6361 / JCM 21280 / NBRC 15271 / MSR-1</strain>
    </source>
</reference>
<dbReference type="InterPro" id="IPR038488">
    <property type="entry name" value="Integrase_DNA-bd_sf"/>
</dbReference>
<dbReference type="PROSITE" id="PS51900">
    <property type="entry name" value="CB"/>
    <property type="match status" value="1"/>
</dbReference>
<evidence type="ECO:0000256" key="4">
    <source>
        <dbReference type="ARBA" id="ARBA00023172"/>
    </source>
</evidence>
<dbReference type="PANTHER" id="PTHR30629">
    <property type="entry name" value="PROPHAGE INTEGRASE"/>
    <property type="match status" value="1"/>
</dbReference>
<dbReference type="CDD" id="cd00796">
    <property type="entry name" value="INT_Rci_Hp1_C"/>
    <property type="match status" value="1"/>
</dbReference>
<evidence type="ECO:0000256" key="2">
    <source>
        <dbReference type="ARBA" id="ARBA00022908"/>
    </source>
</evidence>
<dbReference type="AlphaFoldDB" id="V6F148"/>
<proteinExistence type="inferred from homology"/>
<feature type="domain" description="Core-binding (CB)" evidence="7">
    <location>
        <begin position="95"/>
        <end position="175"/>
    </location>
</feature>
<dbReference type="SUPFAM" id="SSF56349">
    <property type="entry name" value="DNA breaking-rejoining enzymes"/>
    <property type="match status" value="1"/>
</dbReference>
<dbReference type="PANTHER" id="PTHR30629:SF2">
    <property type="entry name" value="PROPHAGE INTEGRASE INTS-RELATED"/>
    <property type="match status" value="1"/>
</dbReference>
<dbReference type="PROSITE" id="PS51898">
    <property type="entry name" value="TYR_RECOMBINASE"/>
    <property type="match status" value="1"/>
</dbReference>
<keyword evidence="3 5" id="KW-0238">DNA-binding</keyword>
<dbReference type="Pfam" id="PF00589">
    <property type="entry name" value="Phage_integrase"/>
    <property type="match status" value="1"/>
</dbReference>
<dbReference type="InterPro" id="IPR050808">
    <property type="entry name" value="Phage_Integrase"/>
</dbReference>
<dbReference type="GO" id="GO:0003677">
    <property type="term" value="F:DNA binding"/>
    <property type="evidence" value="ECO:0007669"/>
    <property type="project" value="UniProtKB-UniRule"/>
</dbReference>
<evidence type="ECO:0000313" key="9">
    <source>
        <dbReference type="Proteomes" id="UP000018922"/>
    </source>
</evidence>
<feature type="domain" description="Tyr recombinase" evidence="6">
    <location>
        <begin position="197"/>
        <end position="373"/>
    </location>
</feature>
<evidence type="ECO:0000256" key="5">
    <source>
        <dbReference type="PROSITE-ProRule" id="PRU01248"/>
    </source>
</evidence>
<dbReference type="Gene3D" id="1.10.443.10">
    <property type="entry name" value="Intergrase catalytic core"/>
    <property type="match status" value="1"/>
</dbReference>
<dbReference type="InterPro" id="IPR013762">
    <property type="entry name" value="Integrase-like_cat_sf"/>
</dbReference>
<dbReference type="InterPro" id="IPR010998">
    <property type="entry name" value="Integrase_recombinase_N"/>
</dbReference>
<dbReference type="InterPro" id="IPR002104">
    <property type="entry name" value="Integrase_catalytic"/>
</dbReference>
<dbReference type="GO" id="GO:0006310">
    <property type="term" value="P:DNA recombination"/>
    <property type="evidence" value="ECO:0007669"/>
    <property type="project" value="UniProtKB-KW"/>
</dbReference>
<evidence type="ECO:0000256" key="1">
    <source>
        <dbReference type="ARBA" id="ARBA00008857"/>
    </source>
</evidence>
<dbReference type="InterPro" id="IPR044068">
    <property type="entry name" value="CB"/>
</dbReference>
<gene>
    <name evidence="8" type="ordered locus">MGMSRv2__1964</name>
</gene>
<dbReference type="Proteomes" id="UP000018922">
    <property type="component" value="Chromosome I"/>
</dbReference>
<dbReference type="Pfam" id="PF13356">
    <property type="entry name" value="Arm-DNA-bind_3"/>
    <property type="match status" value="1"/>
</dbReference>
<sequence length="384" mass="42801">MPKITKRIVEAAEPREKDYIIFDSDLPGFGVRILPSGKRSYMVQYRAGRTFRRMSLGMHGILTTEKARAEAMKVLAAVQDGNDPAAARDKARHDPTLQELGERVLSDHAEHHCKPGTVVGYRYYLKTYINPRAGKLQVAAITRAEIARLHHDLRFAPVQANRCLQLLSKMFNLAEVWGLRPDGSNPCRHVKKYPEKKRERYLSKQELAKLGEVLRQCELSGIESQSAINAIRLLIFTGCRLGEIMTLKWDFVDLENSALHLPDSKTGAKTVHIGTPAVDALSKIDRLPDNPWVITGTLPGARLTDLQPPWQRIRKRAGIEDVRIHDLRHTFASVAVVNGQGLPMIGKLLGHSQVQTTARYAHLAAEPVKMAADSVATSLRLALG</sequence>
<dbReference type="eggNOG" id="COG0582">
    <property type="taxonomic scope" value="Bacteria"/>
</dbReference>
<dbReference type="InterPro" id="IPR011010">
    <property type="entry name" value="DNA_brk_join_enz"/>
</dbReference>
<dbReference type="InterPro" id="IPR025166">
    <property type="entry name" value="Integrase_DNA_bind_dom"/>
</dbReference>
<organism evidence="8 9">
    <name type="scientific">Magnetospirillum gryphiswaldense (strain DSM 6361 / JCM 21280 / NBRC 15271 / MSR-1)</name>
    <dbReference type="NCBI Taxonomy" id="431944"/>
    <lineage>
        <taxon>Bacteria</taxon>
        <taxon>Pseudomonadati</taxon>
        <taxon>Pseudomonadota</taxon>
        <taxon>Alphaproteobacteria</taxon>
        <taxon>Rhodospirillales</taxon>
        <taxon>Rhodospirillaceae</taxon>
        <taxon>Magnetospirillum</taxon>
    </lineage>
</organism>
<evidence type="ECO:0000313" key="8">
    <source>
        <dbReference type="EMBL" id="CDK99179.1"/>
    </source>
</evidence>
<keyword evidence="2" id="KW-0229">DNA integration</keyword>
<dbReference type="EMBL" id="HG794546">
    <property type="protein sequence ID" value="CDK99179.1"/>
    <property type="molecule type" value="Genomic_DNA"/>
</dbReference>
<dbReference type="Gene3D" id="1.10.150.130">
    <property type="match status" value="1"/>
</dbReference>
<dbReference type="GO" id="GO:0015074">
    <property type="term" value="P:DNA integration"/>
    <property type="evidence" value="ECO:0007669"/>
    <property type="project" value="UniProtKB-KW"/>
</dbReference>
<dbReference type="STRING" id="1430440.MGMSRv2__1964"/>
<evidence type="ECO:0000259" key="6">
    <source>
        <dbReference type="PROSITE" id="PS51898"/>
    </source>
</evidence>
<evidence type="ECO:0000259" key="7">
    <source>
        <dbReference type="PROSITE" id="PS51900"/>
    </source>
</evidence>
<accession>V6F148</accession>
<dbReference type="Gene3D" id="3.30.160.390">
    <property type="entry name" value="Integrase, DNA-binding domain"/>
    <property type="match status" value="1"/>
</dbReference>
<dbReference type="HOGENOM" id="CLU_027562_17_7_5"/>
<comment type="similarity">
    <text evidence="1">Belongs to the 'phage' integrase family.</text>
</comment>